<organism evidence="1 2">
    <name type="scientific">Caenorhabditis angaria</name>
    <dbReference type="NCBI Taxonomy" id="860376"/>
    <lineage>
        <taxon>Eukaryota</taxon>
        <taxon>Metazoa</taxon>
        <taxon>Ecdysozoa</taxon>
        <taxon>Nematoda</taxon>
        <taxon>Chromadorea</taxon>
        <taxon>Rhabditida</taxon>
        <taxon>Rhabditina</taxon>
        <taxon>Rhabditomorpha</taxon>
        <taxon>Rhabditoidea</taxon>
        <taxon>Rhabditidae</taxon>
        <taxon>Peloderinae</taxon>
        <taxon>Caenorhabditis</taxon>
    </lineage>
</organism>
<evidence type="ECO:0000313" key="2">
    <source>
        <dbReference type="Proteomes" id="UP001152747"/>
    </source>
</evidence>
<proteinExistence type="predicted"/>
<evidence type="ECO:0000313" key="1">
    <source>
        <dbReference type="EMBL" id="CAI5455690.1"/>
    </source>
</evidence>
<accession>A0A9P1J2Z7</accession>
<dbReference type="EMBL" id="CANHGI010000006">
    <property type="protein sequence ID" value="CAI5455690.1"/>
    <property type="molecule type" value="Genomic_DNA"/>
</dbReference>
<keyword evidence="2" id="KW-1185">Reference proteome</keyword>
<gene>
    <name evidence="1" type="ORF">CAMP_LOCUS18327</name>
</gene>
<comment type="caution">
    <text evidence="1">The sequence shown here is derived from an EMBL/GenBank/DDBJ whole genome shotgun (WGS) entry which is preliminary data.</text>
</comment>
<dbReference type="AlphaFoldDB" id="A0A9P1J2Z7"/>
<reference evidence="1" key="1">
    <citation type="submission" date="2022-11" db="EMBL/GenBank/DDBJ databases">
        <authorList>
            <person name="Kikuchi T."/>
        </authorList>
    </citation>
    <scope>NUCLEOTIDE SEQUENCE</scope>
    <source>
        <strain evidence="1">PS1010</strain>
    </source>
</reference>
<name>A0A9P1J2Z7_9PELO</name>
<dbReference type="Proteomes" id="UP001152747">
    <property type="component" value="Unassembled WGS sequence"/>
</dbReference>
<protein>
    <submittedName>
        <fullName evidence="1">Uncharacterized protein</fullName>
    </submittedName>
</protein>
<sequence>MRLQMIKKIKAMDELPEIRKLVRNILAEYDDLNIVRYLSHRVRELRVTTNRHAKKKQPDHIMHKLEDSIKCLETIREYRNLLVNSIEAHISVGEKMKDELKNEYLPQFVEFLDDLILNNDYQRLLLELKDRMFELIEIQDWETLISMIDDLMEHEHRVRIELFGMHVCRECGYSSTLDESYSEGEFSDENVIENNNEVVNED</sequence>